<reference evidence="8" key="1">
    <citation type="journal article" date="2014" name="Proc. Natl. Acad. Sci. U.S.A.">
        <title>Extensive sampling of basidiomycete genomes demonstrates inadequacy of the white-rot/brown-rot paradigm for wood decay fungi.</title>
        <authorList>
            <person name="Riley R."/>
            <person name="Salamov A.A."/>
            <person name="Brown D.W."/>
            <person name="Nagy L.G."/>
            <person name="Floudas D."/>
            <person name="Held B.W."/>
            <person name="Levasseur A."/>
            <person name="Lombard V."/>
            <person name="Morin E."/>
            <person name="Otillar R."/>
            <person name="Lindquist E.A."/>
            <person name="Sun H."/>
            <person name="LaButti K.M."/>
            <person name="Schmutz J."/>
            <person name="Jabbour D."/>
            <person name="Luo H."/>
            <person name="Baker S.E."/>
            <person name="Pisabarro A.G."/>
            <person name="Walton J.D."/>
            <person name="Blanchette R.A."/>
            <person name="Henrissat B."/>
            <person name="Martin F."/>
            <person name="Cullen D."/>
            <person name="Hibbett D.S."/>
            <person name="Grigoriev I.V."/>
        </authorList>
    </citation>
    <scope>NUCLEOTIDE SEQUENCE [LARGE SCALE GENOMIC DNA]</scope>
    <source>
        <strain evidence="8">CBS 339.88</strain>
    </source>
</reference>
<name>A0A067TAP1_GALM3</name>
<organism evidence="7 8">
    <name type="scientific">Galerina marginata (strain CBS 339.88)</name>
    <dbReference type="NCBI Taxonomy" id="685588"/>
    <lineage>
        <taxon>Eukaryota</taxon>
        <taxon>Fungi</taxon>
        <taxon>Dikarya</taxon>
        <taxon>Basidiomycota</taxon>
        <taxon>Agaricomycotina</taxon>
        <taxon>Agaricomycetes</taxon>
        <taxon>Agaricomycetidae</taxon>
        <taxon>Agaricales</taxon>
        <taxon>Agaricineae</taxon>
        <taxon>Strophariaceae</taxon>
        <taxon>Galerina</taxon>
    </lineage>
</organism>
<keyword evidence="3" id="KW-0963">Cytoplasm</keyword>
<dbReference type="PANTHER" id="PTHR14145">
    <property type="entry name" value="26S PROTESOME SUBUNIT 6"/>
    <property type="match status" value="1"/>
</dbReference>
<dbReference type="InterPro" id="IPR045135">
    <property type="entry name" value="Rpn7_N"/>
</dbReference>
<evidence type="ECO:0000313" key="7">
    <source>
        <dbReference type="EMBL" id="KDR76053.1"/>
    </source>
</evidence>
<protein>
    <recommendedName>
        <fullName evidence="6">26S proteasome regulatory subunit Rpn7 N-terminal domain-containing protein</fullName>
    </recommendedName>
</protein>
<dbReference type="AlphaFoldDB" id="A0A067TAP1"/>
<dbReference type="EMBL" id="KL142379">
    <property type="protein sequence ID" value="KDR76053.1"/>
    <property type="molecule type" value="Genomic_DNA"/>
</dbReference>
<feature type="domain" description="26S proteasome regulatory subunit Rpn7 N-terminal" evidence="6">
    <location>
        <begin position="2"/>
        <end position="74"/>
    </location>
</feature>
<keyword evidence="8" id="KW-1185">Reference proteome</keyword>
<keyword evidence="5" id="KW-0539">Nucleus</keyword>
<evidence type="ECO:0000256" key="3">
    <source>
        <dbReference type="ARBA" id="ARBA00022490"/>
    </source>
</evidence>
<evidence type="ECO:0000256" key="4">
    <source>
        <dbReference type="ARBA" id="ARBA00022790"/>
    </source>
</evidence>
<dbReference type="Proteomes" id="UP000027222">
    <property type="component" value="Unassembled WGS sequence"/>
</dbReference>
<dbReference type="STRING" id="685588.A0A067TAP1"/>
<comment type="subcellular location">
    <subcellularLocation>
        <location evidence="2">Cytoplasm</location>
    </subcellularLocation>
    <subcellularLocation>
        <location evidence="1">Nucleus</location>
    </subcellularLocation>
</comment>
<keyword evidence="4" id="KW-0736">Signalosome</keyword>
<evidence type="ECO:0000256" key="5">
    <source>
        <dbReference type="ARBA" id="ARBA00023242"/>
    </source>
</evidence>
<dbReference type="PANTHER" id="PTHR14145:SF2">
    <property type="entry name" value="COP9 SIGNALOSOME COMPLEX SUBUNIT 1"/>
    <property type="match status" value="1"/>
</dbReference>
<dbReference type="OrthoDB" id="422427at2759"/>
<dbReference type="Gene3D" id="1.25.40.570">
    <property type="match status" value="1"/>
</dbReference>
<dbReference type="Pfam" id="PF10602">
    <property type="entry name" value="RPN7"/>
    <property type="match status" value="1"/>
</dbReference>
<dbReference type="GO" id="GO:0005737">
    <property type="term" value="C:cytoplasm"/>
    <property type="evidence" value="ECO:0007669"/>
    <property type="project" value="UniProtKB-SubCell"/>
</dbReference>
<evidence type="ECO:0000313" key="8">
    <source>
        <dbReference type="Proteomes" id="UP000027222"/>
    </source>
</evidence>
<dbReference type="GO" id="GO:0008180">
    <property type="term" value="C:COP9 signalosome"/>
    <property type="evidence" value="ECO:0007669"/>
    <property type="project" value="UniProtKB-KW"/>
</dbReference>
<evidence type="ECO:0000256" key="1">
    <source>
        <dbReference type="ARBA" id="ARBA00004123"/>
    </source>
</evidence>
<evidence type="ECO:0000259" key="6">
    <source>
        <dbReference type="Pfam" id="PF10602"/>
    </source>
</evidence>
<accession>A0A067TAP1</accession>
<evidence type="ECO:0000256" key="2">
    <source>
        <dbReference type="ARBA" id="ARBA00004496"/>
    </source>
</evidence>
<sequence>MAKNQADRVKLKVELKMYSNNMIKESIRMAHHDLGDFYHATGDYGPSLKHYTKSRKFCTTSQHVLDMCMSILEV</sequence>
<gene>
    <name evidence="7" type="ORF">GALMADRAFT_139809</name>
</gene>
<dbReference type="InterPro" id="IPR019585">
    <property type="entry name" value="Rpn7/CSN1"/>
</dbReference>
<proteinExistence type="predicted"/>
<dbReference type="HOGENOM" id="CLU_2687990_0_0_1"/>